<feature type="region of interest" description="Disordered" evidence="8">
    <location>
        <begin position="1"/>
        <end position="46"/>
    </location>
</feature>
<dbReference type="CDD" id="cd01087">
    <property type="entry name" value="Prolidase"/>
    <property type="match status" value="1"/>
</dbReference>
<dbReference type="SMART" id="SM01011">
    <property type="entry name" value="AMP_N"/>
    <property type="match status" value="1"/>
</dbReference>
<dbReference type="InterPro" id="IPR036005">
    <property type="entry name" value="Creatinase/aminopeptidase-like"/>
</dbReference>
<evidence type="ECO:0000256" key="1">
    <source>
        <dbReference type="ARBA" id="ARBA00001424"/>
    </source>
</evidence>
<dbReference type="AlphaFoldDB" id="A0AAE6FY86"/>
<dbReference type="Pfam" id="PF05195">
    <property type="entry name" value="AMP_N"/>
    <property type="match status" value="1"/>
</dbReference>
<evidence type="ECO:0000313" key="11">
    <source>
        <dbReference type="Proteomes" id="UP000320179"/>
    </source>
</evidence>
<evidence type="ECO:0000256" key="7">
    <source>
        <dbReference type="ARBA" id="ARBA00023211"/>
    </source>
</evidence>
<dbReference type="Gene3D" id="3.90.230.10">
    <property type="entry name" value="Creatinase/methionine aminopeptidase superfamily"/>
    <property type="match status" value="1"/>
</dbReference>
<dbReference type="Proteomes" id="UP000320179">
    <property type="component" value="Chromosome"/>
</dbReference>
<dbReference type="GO" id="GO:0030145">
    <property type="term" value="F:manganese ion binding"/>
    <property type="evidence" value="ECO:0007669"/>
    <property type="project" value="InterPro"/>
</dbReference>
<evidence type="ECO:0000256" key="4">
    <source>
        <dbReference type="ARBA" id="ARBA00012574"/>
    </source>
</evidence>
<dbReference type="EC" id="3.4.11.9" evidence="4"/>
<keyword evidence="7" id="KW-0464">Manganese</keyword>
<reference evidence="10 11" key="1">
    <citation type="journal article" date="2019" name="Science">
        <title>Social genes are selection hotspots in kin groups of a soil microbe.</title>
        <authorList>
            <person name="Wielgoss S."/>
            <person name="Wolfensberger R."/>
            <person name="Sun L."/>
            <person name="Fiegna F."/>
            <person name="Velicer G.J."/>
        </authorList>
    </citation>
    <scope>NUCLEOTIDE SEQUENCE [LARGE SCALE GENOMIC DNA]</scope>
    <source>
        <strain evidence="10 11">MC3.5.9c15</strain>
    </source>
</reference>
<dbReference type="InterPro" id="IPR000994">
    <property type="entry name" value="Pept_M24"/>
</dbReference>
<dbReference type="SUPFAM" id="SSF53092">
    <property type="entry name" value="Creatinase/prolidase N-terminal domain"/>
    <property type="match status" value="1"/>
</dbReference>
<dbReference type="GO" id="GO:0006508">
    <property type="term" value="P:proteolysis"/>
    <property type="evidence" value="ECO:0007669"/>
    <property type="project" value="TreeGrafter"/>
</dbReference>
<dbReference type="Pfam" id="PF00557">
    <property type="entry name" value="Peptidase_M24"/>
    <property type="match status" value="1"/>
</dbReference>
<dbReference type="InterPro" id="IPR052433">
    <property type="entry name" value="X-Pro_dipept-like"/>
</dbReference>
<dbReference type="PANTHER" id="PTHR43226:SF4">
    <property type="entry name" value="XAA-PRO AMINOPEPTIDASE 3"/>
    <property type="match status" value="1"/>
</dbReference>
<dbReference type="EMBL" id="CP017174">
    <property type="protein sequence ID" value="QDE67231.1"/>
    <property type="molecule type" value="Genomic_DNA"/>
</dbReference>
<evidence type="ECO:0000259" key="9">
    <source>
        <dbReference type="SMART" id="SM01011"/>
    </source>
</evidence>
<name>A0AAE6FY86_MYXXA</name>
<evidence type="ECO:0000256" key="6">
    <source>
        <dbReference type="ARBA" id="ARBA00022801"/>
    </source>
</evidence>
<comment type="catalytic activity">
    <reaction evidence="1">
        <text>Release of any N-terminal amino acid, including proline, that is linked to proline, even from a dipeptide or tripeptide.</text>
        <dbReference type="EC" id="3.4.11.9"/>
    </reaction>
</comment>
<evidence type="ECO:0000313" key="10">
    <source>
        <dbReference type="EMBL" id="QDE67231.1"/>
    </source>
</evidence>
<keyword evidence="10" id="KW-0031">Aminopeptidase</keyword>
<evidence type="ECO:0000256" key="2">
    <source>
        <dbReference type="ARBA" id="ARBA00001936"/>
    </source>
</evidence>
<comment type="cofactor">
    <cofactor evidence="2">
        <name>Mn(2+)</name>
        <dbReference type="ChEBI" id="CHEBI:29035"/>
    </cofactor>
</comment>
<feature type="domain" description="Aminopeptidase P N-terminal" evidence="9">
    <location>
        <begin position="67"/>
        <end position="214"/>
    </location>
</feature>
<feature type="compositionally biased region" description="Low complexity" evidence="8">
    <location>
        <begin position="1"/>
        <end position="12"/>
    </location>
</feature>
<dbReference type="InterPro" id="IPR029149">
    <property type="entry name" value="Creatin/AminoP/Spt16_N"/>
</dbReference>
<dbReference type="PANTHER" id="PTHR43226">
    <property type="entry name" value="XAA-PRO AMINOPEPTIDASE 3"/>
    <property type="match status" value="1"/>
</dbReference>
<protein>
    <recommendedName>
        <fullName evidence="4">Xaa-Pro aminopeptidase</fullName>
        <ecNumber evidence="4">3.4.11.9</ecNumber>
    </recommendedName>
</protein>
<evidence type="ECO:0000256" key="8">
    <source>
        <dbReference type="SAM" id="MobiDB-lite"/>
    </source>
</evidence>
<gene>
    <name evidence="10" type="ORF">BHS09_09650</name>
</gene>
<proteinExistence type="inferred from homology"/>
<dbReference type="SUPFAM" id="SSF55920">
    <property type="entry name" value="Creatinase/aminopeptidase"/>
    <property type="match status" value="1"/>
</dbReference>
<dbReference type="GO" id="GO:0070006">
    <property type="term" value="F:metalloaminopeptidase activity"/>
    <property type="evidence" value="ECO:0007669"/>
    <property type="project" value="InterPro"/>
</dbReference>
<keyword evidence="5" id="KW-0479">Metal-binding</keyword>
<dbReference type="InterPro" id="IPR007865">
    <property type="entry name" value="Aminopep_P_N"/>
</dbReference>
<organism evidence="10 11">
    <name type="scientific">Myxococcus xanthus</name>
    <dbReference type="NCBI Taxonomy" id="34"/>
    <lineage>
        <taxon>Bacteria</taxon>
        <taxon>Pseudomonadati</taxon>
        <taxon>Myxococcota</taxon>
        <taxon>Myxococcia</taxon>
        <taxon>Myxococcales</taxon>
        <taxon>Cystobacterineae</taxon>
        <taxon>Myxococcaceae</taxon>
        <taxon>Myxococcus</taxon>
    </lineage>
</organism>
<keyword evidence="6" id="KW-0378">Hydrolase</keyword>
<accession>A0AAE6FY86</accession>
<comment type="similarity">
    <text evidence="3">Belongs to the peptidase M24B family.</text>
</comment>
<sequence length="518" mass="57312">MSMATTRSSAAAQPALGEQQPIVTSEEQAPAAAPAKPATHDTVPPPALLDFMMKSWKPRSKKLPPKIKQADAFKARRRALSKLFPGETLIIPTGHEKVRANDTNFRFRPGSDFYYLTGNLEPDCVLVLQPKEKGGHTDVLFVEPNPGRTDATFFTDRVKGELWEGPRLGVKESHARYGVDQARGLNELPDFLSGLSGAASRPTRLLRGLSPKVDGAVPEPGEKDKDKGLAQALSEMRLLKDAQELRELQTSIDSTQRGFEDVIRGLKTAKTERYVEGIFNLRARVEGNDVGYRTIAASGAHACILHWHHNDGPLVPGDLLLLDAGVEGQTLYTADITRTLPISGKFSKEQREIYELVLEAQDAAFAEVKPGNDFMEPNRAAMRVLADGLEHLGILEDAEEALKDEHQFYKRYSLHNVSHMLGLDVHDCAQARQETYKYGKLQAGMVLTVEPGLYFQMDDLTVPKRYRGIGVRIEDDVVVTARGCKVLSADIPRKAKDVEAWMKSLWAADKAARKGKKK</sequence>
<dbReference type="Gene3D" id="3.40.350.10">
    <property type="entry name" value="Creatinase/prolidase N-terminal domain"/>
    <property type="match status" value="1"/>
</dbReference>
<keyword evidence="10" id="KW-0645">Protease</keyword>
<dbReference type="GO" id="GO:0005829">
    <property type="term" value="C:cytosol"/>
    <property type="evidence" value="ECO:0007669"/>
    <property type="project" value="TreeGrafter"/>
</dbReference>
<evidence type="ECO:0000256" key="5">
    <source>
        <dbReference type="ARBA" id="ARBA00022723"/>
    </source>
</evidence>
<evidence type="ECO:0000256" key="3">
    <source>
        <dbReference type="ARBA" id="ARBA00008766"/>
    </source>
</evidence>